<dbReference type="EMBL" id="WJQU01000001">
    <property type="protein sequence ID" value="KAJ6648845.1"/>
    <property type="molecule type" value="Genomic_DNA"/>
</dbReference>
<dbReference type="Proteomes" id="UP001151699">
    <property type="component" value="Chromosome A"/>
</dbReference>
<name>A0A9Q0S9U5_9DIPT</name>
<comment type="caution">
    <text evidence="1">The sequence shown here is derived from an EMBL/GenBank/DDBJ whole genome shotgun (WGS) entry which is preliminary data.</text>
</comment>
<gene>
    <name evidence="1" type="ORF">Bhyg_04077</name>
</gene>
<proteinExistence type="predicted"/>
<accession>A0A9Q0S9U5</accession>
<dbReference type="AlphaFoldDB" id="A0A9Q0S9U5"/>
<evidence type="ECO:0000313" key="1">
    <source>
        <dbReference type="EMBL" id="KAJ6648845.1"/>
    </source>
</evidence>
<reference evidence="1" key="1">
    <citation type="submission" date="2022-07" db="EMBL/GenBank/DDBJ databases">
        <authorList>
            <person name="Trinca V."/>
            <person name="Uliana J.V.C."/>
            <person name="Torres T.T."/>
            <person name="Ward R.J."/>
            <person name="Monesi N."/>
        </authorList>
    </citation>
    <scope>NUCLEOTIDE SEQUENCE</scope>
    <source>
        <strain evidence="1">HSMRA1968</strain>
        <tissue evidence="1">Whole embryos</tissue>
    </source>
</reference>
<sequence>MTTEEVIVLVYFNQPKSAIGIRGLMEPHNKVKENS</sequence>
<protein>
    <submittedName>
        <fullName evidence="1">Uncharacterized protein</fullName>
    </submittedName>
</protein>
<evidence type="ECO:0000313" key="2">
    <source>
        <dbReference type="Proteomes" id="UP001151699"/>
    </source>
</evidence>
<organism evidence="1 2">
    <name type="scientific">Pseudolycoriella hygida</name>
    <dbReference type="NCBI Taxonomy" id="35572"/>
    <lineage>
        <taxon>Eukaryota</taxon>
        <taxon>Metazoa</taxon>
        <taxon>Ecdysozoa</taxon>
        <taxon>Arthropoda</taxon>
        <taxon>Hexapoda</taxon>
        <taxon>Insecta</taxon>
        <taxon>Pterygota</taxon>
        <taxon>Neoptera</taxon>
        <taxon>Endopterygota</taxon>
        <taxon>Diptera</taxon>
        <taxon>Nematocera</taxon>
        <taxon>Sciaroidea</taxon>
        <taxon>Sciaridae</taxon>
        <taxon>Pseudolycoriella</taxon>
    </lineage>
</organism>
<keyword evidence="2" id="KW-1185">Reference proteome</keyword>